<sequence length="214" mass="23764">MEPREGTKVLTIGHSTLALDSFLNLLKKAGVTAVADVRSTPFSRRSPHFSRDEFRAALREIGIKYVFLGKELGGRPRASNLYCDGVADYEKMAVEPAFLKGIERIVKGSNEHTIALMCSEHNPLDCHRCLLVGRALAARKILLGHILSDGKTVTQYQIEEKLLALSGSENKDMFATREELLAAAYRSRARSVAYREPARELMAPAAPHWSDHAF</sequence>
<evidence type="ECO:0000313" key="2">
    <source>
        <dbReference type="Proteomes" id="UP000325255"/>
    </source>
</evidence>
<protein>
    <submittedName>
        <fullName evidence="1">DUF488 domain-containing protein</fullName>
    </submittedName>
</protein>
<accession>A0A5M6ITM8</accession>
<evidence type="ECO:0000313" key="1">
    <source>
        <dbReference type="EMBL" id="KAA5611664.1"/>
    </source>
</evidence>
<dbReference type="InterPro" id="IPR007438">
    <property type="entry name" value="DUF488"/>
</dbReference>
<dbReference type="PANTHER" id="PTHR39337">
    <property type="entry name" value="BLR5642 PROTEIN"/>
    <property type="match status" value="1"/>
</dbReference>
<reference evidence="1 2" key="1">
    <citation type="submission" date="2019-09" db="EMBL/GenBank/DDBJ databases">
        <title>Genome sequence of Rhodovastum atsumiense, a diverse member of the Acetobacteraceae family of non-sulfur purple photosynthetic bacteria.</title>
        <authorList>
            <person name="Meyer T."/>
            <person name="Kyndt J."/>
        </authorList>
    </citation>
    <scope>NUCLEOTIDE SEQUENCE [LARGE SCALE GENOMIC DNA]</scope>
    <source>
        <strain evidence="1 2">DSM 21279</strain>
    </source>
</reference>
<dbReference type="Proteomes" id="UP000325255">
    <property type="component" value="Unassembled WGS sequence"/>
</dbReference>
<proteinExistence type="predicted"/>
<comment type="caution">
    <text evidence="1">The sequence shown here is derived from an EMBL/GenBank/DDBJ whole genome shotgun (WGS) entry which is preliminary data.</text>
</comment>
<name>A0A5M6ITM8_9PROT</name>
<dbReference type="AlphaFoldDB" id="A0A5M6ITM8"/>
<keyword evidence="2" id="KW-1185">Reference proteome</keyword>
<organism evidence="1 2">
    <name type="scientific">Rhodovastum atsumiense</name>
    <dbReference type="NCBI Taxonomy" id="504468"/>
    <lineage>
        <taxon>Bacteria</taxon>
        <taxon>Pseudomonadati</taxon>
        <taxon>Pseudomonadota</taxon>
        <taxon>Alphaproteobacteria</taxon>
        <taxon>Acetobacterales</taxon>
        <taxon>Acetobacteraceae</taxon>
        <taxon>Rhodovastum</taxon>
    </lineage>
</organism>
<dbReference type="EMBL" id="VWPK01000019">
    <property type="protein sequence ID" value="KAA5611664.1"/>
    <property type="molecule type" value="Genomic_DNA"/>
</dbReference>
<gene>
    <name evidence="1" type="ORF">F1189_13690</name>
</gene>
<dbReference type="PANTHER" id="PTHR39337:SF1">
    <property type="entry name" value="BLR5642 PROTEIN"/>
    <property type="match status" value="1"/>
</dbReference>
<dbReference type="Pfam" id="PF04343">
    <property type="entry name" value="DUF488"/>
    <property type="match status" value="1"/>
</dbReference>
<dbReference type="OrthoDB" id="9789109at2"/>